<dbReference type="Pfam" id="PF17768">
    <property type="entry name" value="RecJ_OB"/>
    <property type="match status" value="1"/>
</dbReference>
<dbReference type="Pfam" id="PF02272">
    <property type="entry name" value="DHHA1"/>
    <property type="match status" value="1"/>
</dbReference>
<evidence type="ECO:0000259" key="7">
    <source>
        <dbReference type="Pfam" id="PF01368"/>
    </source>
</evidence>
<dbReference type="InterPro" id="IPR041122">
    <property type="entry name" value="RecJ_OB"/>
</dbReference>
<dbReference type="PANTHER" id="PTHR30255">
    <property type="entry name" value="SINGLE-STRANDED-DNA-SPECIFIC EXONUCLEASE RECJ"/>
    <property type="match status" value="1"/>
</dbReference>
<evidence type="ECO:0000256" key="2">
    <source>
        <dbReference type="ARBA" id="ARBA00019841"/>
    </source>
</evidence>
<dbReference type="KEGG" id="acis:CBP35_19590"/>
<keyword evidence="11" id="KW-1185">Reference proteome</keyword>
<evidence type="ECO:0000256" key="5">
    <source>
        <dbReference type="ARBA" id="ARBA00022839"/>
    </source>
</evidence>
<feature type="region of interest" description="Disordered" evidence="6">
    <location>
        <begin position="627"/>
        <end position="656"/>
    </location>
</feature>
<dbReference type="InterPro" id="IPR051673">
    <property type="entry name" value="SSDNA_exonuclease_RecJ"/>
</dbReference>
<dbReference type="SUPFAM" id="SSF64182">
    <property type="entry name" value="DHH phosphoesterases"/>
    <property type="match status" value="1"/>
</dbReference>
<evidence type="ECO:0000256" key="4">
    <source>
        <dbReference type="ARBA" id="ARBA00022801"/>
    </source>
</evidence>
<keyword evidence="5 10" id="KW-0269">Exonuclease</keyword>
<feature type="domain" description="DDH" evidence="7">
    <location>
        <begin position="76"/>
        <end position="231"/>
    </location>
</feature>
<dbReference type="GO" id="GO:0008409">
    <property type="term" value="F:5'-3' exonuclease activity"/>
    <property type="evidence" value="ECO:0007669"/>
    <property type="project" value="InterPro"/>
</dbReference>
<organism evidence="10 11">
    <name type="scientific">Acidovorax carolinensis</name>
    <dbReference type="NCBI Taxonomy" id="553814"/>
    <lineage>
        <taxon>Bacteria</taxon>
        <taxon>Pseudomonadati</taxon>
        <taxon>Pseudomonadota</taxon>
        <taxon>Betaproteobacteria</taxon>
        <taxon>Burkholderiales</taxon>
        <taxon>Comamonadaceae</taxon>
        <taxon>Acidovorax</taxon>
    </lineage>
</organism>
<dbReference type="Pfam" id="PF01368">
    <property type="entry name" value="DHH"/>
    <property type="match status" value="1"/>
</dbReference>
<protein>
    <recommendedName>
        <fullName evidence="2">Single-stranded-DNA-specific exonuclease RecJ</fullName>
    </recommendedName>
</protein>
<dbReference type="Gene3D" id="3.90.1640.30">
    <property type="match status" value="1"/>
</dbReference>
<comment type="similarity">
    <text evidence="1">Belongs to the RecJ family.</text>
</comment>
<dbReference type="NCBIfam" id="TIGR00644">
    <property type="entry name" value="recJ"/>
    <property type="match status" value="1"/>
</dbReference>
<dbReference type="Gene3D" id="3.10.310.30">
    <property type="match status" value="1"/>
</dbReference>
<evidence type="ECO:0000313" key="11">
    <source>
        <dbReference type="Proteomes" id="UP000194440"/>
    </source>
</evidence>
<dbReference type="OrthoDB" id="9809852at2"/>
<dbReference type="GO" id="GO:0006310">
    <property type="term" value="P:DNA recombination"/>
    <property type="evidence" value="ECO:0007669"/>
    <property type="project" value="InterPro"/>
</dbReference>
<evidence type="ECO:0000259" key="9">
    <source>
        <dbReference type="Pfam" id="PF17768"/>
    </source>
</evidence>
<dbReference type="GO" id="GO:0006281">
    <property type="term" value="P:DNA repair"/>
    <property type="evidence" value="ECO:0007669"/>
    <property type="project" value="InterPro"/>
</dbReference>
<name>A0A240UJH7_9BURK</name>
<evidence type="ECO:0000256" key="1">
    <source>
        <dbReference type="ARBA" id="ARBA00005915"/>
    </source>
</evidence>
<dbReference type="KEGG" id="acip:CBP36_19635"/>
<dbReference type="InterPro" id="IPR001667">
    <property type="entry name" value="DDH_dom"/>
</dbReference>
<feature type="domain" description="DHHA1" evidence="8">
    <location>
        <begin position="363"/>
        <end position="459"/>
    </location>
</feature>
<evidence type="ECO:0000313" key="10">
    <source>
        <dbReference type="EMBL" id="ART61179.1"/>
    </source>
</evidence>
<evidence type="ECO:0000256" key="3">
    <source>
        <dbReference type="ARBA" id="ARBA00022722"/>
    </source>
</evidence>
<keyword evidence="4" id="KW-0378">Hydrolase</keyword>
<evidence type="ECO:0000259" key="8">
    <source>
        <dbReference type="Pfam" id="PF02272"/>
    </source>
</evidence>
<gene>
    <name evidence="10" type="ORF">CBP36_19635</name>
</gene>
<dbReference type="GO" id="GO:0003676">
    <property type="term" value="F:nucleic acid binding"/>
    <property type="evidence" value="ECO:0007669"/>
    <property type="project" value="InterPro"/>
</dbReference>
<dbReference type="AlphaFoldDB" id="A0A240UJH7"/>
<dbReference type="Proteomes" id="UP000194440">
    <property type="component" value="Plasmid pACP4.1"/>
</dbReference>
<accession>A0A240UJH7</accession>
<sequence>MSSPVILQKRPANPIAVARMRARGVDEILARLYVSRGITESSEISGGMSDLLPGDSMKNVTAMACYLADCAVTHKRVLIVSDYDCDGATACAVLAMAFMGCGMNYEYLVPDRMKHGYGLTPAIVDEAAALATRPDVIITVDNGISSHAGVQRANEHGIDVLVTDHHLAPDVLPNAKLIVNPNQKGCTFESKNIAGCGVAWYVARALIEELIARNMDPGFEPGELLSYVALGTVADVVKLDRNNRILVAEGLKYIRSRQCAPGVLALASIAGKNITSLTCSDIGFGIGPRINAAGRLAHMSAGIECLTTLEIGTAIELAKQLNETNEERKEIQREIAEGAIVQAFNLLAMQSDEPSDEFGRRSIVVYSPDWHEGVVGVVAGRLKEDLHRPTIVMTNAADGDIKGSARSIPGFHLKHALDEINIKHPGVLLKFGGHAMAAGMTIVGDKIDLFRNAFEAVCRKHLTAEIMVKRLSHDGELPEHLFTVDTIYNLSQQVWGAGFEEPVFVNTFAVDEIKTIGEDQAHLRLKARLGSTCTDVLAFGQGDMAMAVGPTITVAHKPQINTFQDDRTLQSLVELMPESLNPGMAEVLSERAAKIHEAAAARAVTQTQSLPPSSPALVEAAHVAEIPAEKASPAPAMNETPAKVRRPAPSRMSMSR</sequence>
<keyword evidence="10" id="KW-0614">Plasmid</keyword>
<proteinExistence type="inferred from homology"/>
<dbReference type="InterPro" id="IPR038763">
    <property type="entry name" value="DHH_sf"/>
</dbReference>
<dbReference type="InterPro" id="IPR003156">
    <property type="entry name" value="DHHA1_dom"/>
</dbReference>
<evidence type="ECO:0000256" key="6">
    <source>
        <dbReference type="SAM" id="MobiDB-lite"/>
    </source>
</evidence>
<dbReference type="PANTHER" id="PTHR30255:SF2">
    <property type="entry name" value="SINGLE-STRANDED-DNA-SPECIFIC EXONUCLEASE RECJ"/>
    <property type="match status" value="1"/>
</dbReference>
<reference evidence="10" key="1">
    <citation type="submission" date="2017-05" db="EMBL/GenBank/DDBJ databases">
        <title>Polyphasic characterization of four soil-derived phenanthrene-degrading Acidovorax strains and proposal of Acidovorax phenanthrenivorans sp. nov.</title>
        <authorList>
            <person name="Singleton D."/>
            <person name="Lee J."/>
            <person name="Dickey A.N."/>
            <person name="Stroud A."/>
            <person name="Scholl E.H."/>
            <person name="Wright F.A."/>
            <person name="Aitken M.D."/>
        </authorList>
    </citation>
    <scope>NUCLEOTIDE SEQUENCE</scope>
    <source>
        <strain evidence="10">P4</strain>
        <plasmid evidence="10">pACP4.1</plasmid>
    </source>
</reference>
<keyword evidence="3" id="KW-0540">Nuclease</keyword>
<dbReference type="EMBL" id="CP021367">
    <property type="protein sequence ID" value="ART61179.1"/>
    <property type="molecule type" value="Genomic_DNA"/>
</dbReference>
<feature type="domain" description="RecJ OB" evidence="9">
    <location>
        <begin position="474"/>
        <end position="573"/>
    </location>
</feature>
<geneLocation type="plasmid" evidence="10 11">
    <name>pACP4.1</name>
</geneLocation>
<dbReference type="InterPro" id="IPR004610">
    <property type="entry name" value="RecJ"/>
</dbReference>
<dbReference type="RefSeq" id="WP_086928950.1">
    <property type="nucleotide sequence ID" value="NZ_CP021363.1"/>
</dbReference>